<name>A0A4Y8X382_9MICC</name>
<dbReference type="AlphaFoldDB" id="A0A4Y8X382"/>
<evidence type="ECO:0000313" key="4">
    <source>
        <dbReference type="Proteomes" id="UP000560081"/>
    </source>
</evidence>
<dbReference type="PANTHER" id="PTHR43143:SF5">
    <property type="entry name" value="SECRETED PROTEIN"/>
    <property type="match status" value="1"/>
</dbReference>
<dbReference type="PANTHER" id="PTHR43143">
    <property type="entry name" value="METALLOPHOSPHOESTERASE, CALCINEURIN SUPERFAMILY"/>
    <property type="match status" value="1"/>
</dbReference>
<dbReference type="RefSeq" id="WP_135029954.1">
    <property type="nucleotide sequence ID" value="NZ_BMLA01000002.1"/>
</dbReference>
<dbReference type="InterPro" id="IPR004843">
    <property type="entry name" value="Calcineurin-like_PHP"/>
</dbReference>
<gene>
    <name evidence="3" type="ORF">BJ976_001791</name>
</gene>
<dbReference type="InterPro" id="IPR051918">
    <property type="entry name" value="STPP_CPPED1"/>
</dbReference>
<dbReference type="InterPro" id="IPR029052">
    <property type="entry name" value="Metallo-depent_PP-like"/>
</dbReference>
<feature type="domain" description="Calcineurin-like phosphoesterase" evidence="2">
    <location>
        <begin position="629"/>
        <end position="810"/>
    </location>
</feature>
<evidence type="ECO:0000313" key="3">
    <source>
        <dbReference type="EMBL" id="MBB4883440.1"/>
    </source>
</evidence>
<dbReference type="Proteomes" id="UP000560081">
    <property type="component" value="Unassembled WGS sequence"/>
</dbReference>
<dbReference type="GO" id="GO:0016787">
    <property type="term" value="F:hydrolase activity"/>
    <property type="evidence" value="ECO:0007669"/>
    <property type="project" value="InterPro"/>
</dbReference>
<sequence length="990" mass="106500">MPPADAAAPVIEDRTAGQVDPSAAFPLEFHITDDVQVRTVTLTVRTSGMAAATTRTIRAEEGDLYRHVIEAVDLTGQRWVEYSVVASDGAHTTELATRRVPVTGVDQSPVRLSVGEGEVVSGTERITVGGDAYPSSAVVTVGGKPVEGTAAALEDAPVFAFEATGTDAFFRNGVLMGDDVLHVFDEGFYEREVTVPVDVPLDRITAGEPLTLSVYAGTKAWPKIDPDENNDDFQIRNLRLILPDGRTLRPAGHEDGTRWIPMGDSAGKNDAVHASFSLPEDAFSATAFDWDTTAVADGAHTISAQAAETTVTRTVIVDNTGPVITTSLEDGAQVRGRVSLDAGASDAGAGLDVLTAELDGVAVDLPHEGSSLDLAAGEHRLVLTARDLAGNVSTRTVVFTTPVERPGASVAAPAQGAVVPGPDVTLSATVADPSGDRLDVGFFEGRRLVPGEAGLQVSAGETTVADAVERDAAAVDTQALALMAEDDGREHVVSSQDAFPYQVLEVAVEDAAPDGQVRIAWDGSANAEAKVILSAFNTVTGAWEEVDRALTTGGNPTEFTLDGLVSVADHVRDGKVRLLVQHSEGFAHTDRSTRDSVTAPVHPADLARSEFDFTLGWESDTQYYNETWYEHQRAIHDYFLQSRDRLNLSYVFHTGDIVDEWDKPEQWERADAAYRMLDDAGLPYGVLAGNHDVGHAREDYGPFSADFGAHRFEQNPWYGGSYQDNRGHYDLITVDGVDFLMLYQGWGPGDEEIAWMNEVLAQYPERTTIITLHEYMLTTGGLGPIPQRIQDEVVATNPNVSMVFSGHYHDAFTRVDGFDDDGDGVDDRQVTQVLFDYQGLAEGGLGYLRLLHFDHEGQRMVARTYSPSLQDYDADDPGLAPEHQEFTVPYSQLGVEPRTKTLGTDAVSVEVLTGRPIGERTDVESGSLVDMVWRGLQAGEFGWYVRTEDPYGAVDLSAVQEFTVTAPEPQPTPETPGTGGGHPGKGKGMS</sequence>
<dbReference type="OrthoDB" id="9772095at2"/>
<proteinExistence type="predicted"/>
<dbReference type="SUPFAM" id="SSF56300">
    <property type="entry name" value="Metallo-dependent phosphatases"/>
    <property type="match status" value="1"/>
</dbReference>
<feature type="compositionally biased region" description="Gly residues" evidence="1">
    <location>
        <begin position="977"/>
        <end position="990"/>
    </location>
</feature>
<dbReference type="Gene3D" id="3.60.21.10">
    <property type="match status" value="1"/>
</dbReference>
<reference evidence="3 4" key="1">
    <citation type="submission" date="2020-08" db="EMBL/GenBank/DDBJ databases">
        <title>Sequencing the genomes of 1000 actinobacteria strains.</title>
        <authorList>
            <person name="Klenk H.-P."/>
        </authorList>
    </citation>
    <scope>NUCLEOTIDE SEQUENCE [LARGE SCALE GENOMIC DNA]</scope>
    <source>
        <strain evidence="3 4">DSM 19079</strain>
    </source>
</reference>
<organism evidence="3 4">
    <name type="scientific">Micrococcus flavus</name>
    <dbReference type="NCBI Taxonomy" id="384602"/>
    <lineage>
        <taxon>Bacteria</taxon>
        <taxon>Bacillati</taxon>
        <taxon>Actinomycetota</taxon>
        <taxon>Actinomycetes</taxon>
        <taxon>Micrococcales</taxon>
        <taxon>Micrococcaceae</taxon>
        <taxon>Micrococcus</taxon>
    </lineage>
</organism>
<feature type="region of interest" description="Disordered" evidence="1">
    <location>
        <begin position="966"/>
        <end position="990"/>
    </location>
</feature>
<dbReference type="Pfam" id="PF00149">
    <property type="entry name" value="Metallophos"/>
    <property type="match status" value="1"/>
</dbReference>
<evidence type="ECO:0000259" key="2">
    <source>
        <dbReference type="Pfam" id="PF00149"/>
    </source>
</evidence>
<keyword evidence="4" id="KW-1185">Reference proteome</keyword>
<accession>A0A4Y8X382</accession>
<dbReference type="EMBL" id="JACHMC010000001">
    <property type="protein sequence ID" value="MBB4883440.1"/>
    <property type="molecule type" value="Genomic_DNA"/>
</dbReference>
<protein>
    <recommendedName>
        <fullName evidence="2">Calcineurin-like phosphoesterase domain-containing protein</fullName>
    </recommendedName>
</protein>
<comment type="caution">
    <text evidence="3">The sequence shown here is derived from an EMBL/GenBank/DDBJ whole genome shotgun (WGS) entry which is preliminary data.</text>
</comment>
<evidence type="ECO:0000256" key="1">
    <source>
        <dbReference type="SAM" id="MobiDB-lite"/>
    </source>
</evidence>